<dbReference type="EMBL" id="JAUHQB010000002">
    <property type="protein sequence ID" value="MDN4482634.1"/>
    <property type="molecule type" value="Genomic_DNA"/>
</dbReference>
<proteinExistence type="predicted"/>
<dbReference type="Pfam" id="PF01656">
    <property type="entry name" value="CbiA"/>
    <property type="match status" value="1"/>
</dbReference>
<sequence length="392" mass="38778">MPTLGVIVAVTGAREIEVVEALDADPGLTVVRRCADLAEAVAVARAGLGDVLVVSPQPRLDRDALRAVADAGVGAVGVAGGPDDLATLAGLGVPAAGTDLAEAVRVAAIGARQPAQEGPTRVEVPAGAAGSGVVITVGGTGGAPGRTTIAVNVAAELAAGGHEVLLVDLDTVGAAIATVLGLQDESAGIAALAHGSVRGSDPSSLLERHALAVAPRLRVVTGLAHASRWAELSDAALEPLWPVLRASADVVVLDTAARVGGERDTAAAGAAIAADAMVMVGSAEPPQLARLVAAVPDLAAGAAVVVNRVRASVAGPSPADAIASVMARHTSLDELWPLPWDGPACDDALRDARTLAQVAPRSPLRRSIESLAHAVLADARAASRPGAVAVPD</sequence>
<dbReference type="InterPro" id="IPR027417">
    <property type="entry name" value="P-loop_NTPase"/>
</dbReference>
<dbReference type="InterPro" id="IPR002586">
    <property type="entry name" value="CobQ/CobB/MinD/ParA_Nub-bd_dom"/>
</dbReference>
<organism evidence="2 3">
    <name type="scientific">Demequina lignilytica</name>
    <dbReference type="NCBI Taxonomy" id="3051663"/>
    <lineage>
        <taxon>Bacteria</taxon>
        <taxon>Bacillati</taxon>
        <taxon>Actinomycetota</taxon>
        <taxon>Actinomycetes</taxon>
        <taxon>Micrococcales</taxon>
        <taxon>Demequinaceae</taxon>
        <taxon>Demequina</taxon>
    </lineage>
</organism>
<accession>A0AB35MFU1</accession>
<evidence type="ECO:0000259" key="1">
    <source>
        <dbReference type="Pfam" id="PF01656"/>
    </source>
</evidence>
<evidence type="ECO:0000313" key="3">
    <source>
        <dbReference type="Proteomes" id="UP001172756"/>
    </source>
</evidence>
<dbReference type="RefSeq" id="WP_301159724.1">
    <property type="nucleotide sequence ID" value="NZ_JAUHQB010000002.1"/>
</dbReference>
<name>A0AB35MFU1_9MICO</name>
<feature type="domain" description="CobQ/CobB/MinD/ParA nucleotide binding" evidence="1">
    <location>
        <begin position="135"/>
        <end position="327"/>
    </location>
</feature>
<dbReference type="Gene3D" id="3.40.50.300">
    <property type="entry name" value="P-loop containing nucleotide triphosphate hydrolases"/>
    <property type="match status" value="1"/>
</dbReference>
<evidence type="ECO:0000313" key="2">
    <source>
        <dbReference type="EMBL" id="MDN4482634.1"/>
    </source>
</evidence>
<protein>
    <recommendedName>
        <fullName evidence="1">CobQ/CobB/MinD/ParA nucleotide binding domain-containing protein</fullName>
    </recommendedName>
</protein>
<dbReference type="SUPFAM" id="SSF52540">
    <property type="entry name" value="P-loop containing nucleoside triphosphate hydrolases"/>
    <property type="match status" value="1"/>
</dbReference>
<dbReference type="Proteomes" id="UP001172756">
    <property type="component" value="Unassembled WGS sequence"/>
</dbReference>
<comment type="caution">
    <text evidence="2">The sequence shown here is derived from an EMBL/GenBank/DDBJ whole genome shotgun (WGS) entry which is preliminary data.</text>
</comment>
<gene>
    <name evidence="2" type="ORF">QQ002_03660</name>
</gene>
<dbReference type="AlphaFoldDB" id="A0AB35MFU1"/>
<reference evidence="2 3" key="1">
    <citation type="submission" date="2023-06" db="EMBL/GenBank/DDBJ databases">
        <title>SYSU T0a273.</title>
        <authorList>
            <person name="Gao L."/>
            <person name="Fang B.-Z."/>
            <person name="Li W.-J."/>
        </authorList>
    </citation>
    <scope>NUCLEOTIDE SEQUENCE [LARGE SCALE GENOMIC DNA]</scope>
    <source>
        <strain evidence="2 3">SYSU T0a273</strain>
    </source>
</reference>